<comment type="caution">
    <text evidence="2">The sequence shown here is derived from an EMBL/GenBank/DDBJ whole genome shotgun (WGS) entry which is preliminary data.</text>
</comment>
<reference evidence="2 3" key="1">
    <citation type="submission" date="2023-08" db="EMBL/GenBank/DDBJ databases">
        <title>Black Yeasts Isolated from many extreme environments.</title>
        <authorList>
            <person name="Coleine C."/>
            <person name="Stajich J.E."/>
            <person name="Selbmann L."/>
        </authorList>
    </citation>
    <scope>NUCLEOTIDE SEQUENCE [LARGE SCALE GENOMIC DNA]</scope>
    <source>
        <strain evidence="2 3">CCFEE 5910</strain>
    </source>
</reference>
<proteinExistence type="predicted"/>
<sequence>MRTTVEESLSTKELSSVLELDDPAWRPSCITTNKTTGERCGNRPARMAHTQAEEDAGTTCEELLDQQPIDEALIELAKYCLCRGGMNAAGETHQDEASIFAEQWKGKLIKHGYGYLKSIGLVELTEQAVDGNIEPAPEAIDKSRVSLFEPRDYEDLVNHLANTSFHDGPVSVKHETVQITPVRPTRAQTREHDKDASFQSFITRSVTRNSPAETMSLRTSWQYSGKVRKEVLDRLDTPPSTTESPHVGTGAEPLQQESTECEVLEGSVKSLRHLVRGRPCYGPKAGVGKWQCSACTKQSRKSFWD</sequence>
<dbReference type="AlphaFoldDB" id="A0AAN7SV64"/>
<accession>A0AAN7SV64</accession>
<dbReference type="EMBL" id="JAVRRJ010000008">
    <property type="protein sequence ID" value="KAK5082319.1"/>
    <property type="molecule type" value="Genomic_DNA"/>
</dbReference>
<gene>
    <name evidence="2" type="ORF">LTR05_007465</name>
</gene>
<evidence type="ECO:0000256" key="1">
    <source>
        <dbReference type="SAM" id="MobiDB-lite"/>
    </source>
</evidence>
<name>A0AAN7SV64_9EURO</name>
<keyword evidence="3" id="KW-1185">Reference proteome</keyword>
<organism evidence="2 3">
    <name type="scientific">Lithohypha guttulata</name>
    <dbReference type="NCBI Taxonomy" id="1690604"/>
    <lineage>
        <taxon>Eukaryota</taxon>
        <taxon>Fungi</taxon>
        <taxon>Dikarya</taxon>
        <taxon>Ascomycota</taxon>
        <taxon>Pezizomycotina</taxon>
        <taxon>Eurotiomycetes</taxon>
        <taxon>Chaetothyriomycetidae</taxon>
        <taxon>Chaetothyriales</taxon>
        <taxon>Trichomeriaceae</taxon>
        <taxon>Lithohypha</taxon>
    </lineage>
</organism>
<evidence type="ECO:0000313" key="3">
    <source>
        <dbReference type="Proteomes" id="UP001309876"/>
    </source>
</evidence>
<evidence type="ECO:0000313" key="2">
    <source>
        <dbReference type="EMBL" id="KAK5082319.1"/>
    </source>
</evidence>
<feature type="region of interest" description="Disordered" evidence="1">
    <location>
        <begin position="235"/>
        <end position="258"/>
    </location>
</feature>
<protein>
    <submittedName>
        <fullName evidence="2">Uncharacterized protein</fullName>
    </submittedName>
</protein>
<dbReference type="Proteomes" id="UP001309876">
    <property type="component" value="Unassembled WGS sequence"/>
</dbReference>